<evidence type="ECO:0000313" key="3">
    <source>
        <dbReference type="EMBL" id="GJT52077.1"/>
    </source>
</evidence>
<reference evidence="3" key="2">
    <citation type="submission" date="2022-01" db="EMBL/GenBank/DDBJ databases">
        <authorList>
            <person name="Yamashiro T."/>
            <person name="Shiraishi A."/>
            <person name="Satake H."/>
            <person name="Nakayama K."/>
        </authorList>
    </citation>
    <scope>NUCLEOTIDE SEQUENCE</scope>
</reference>
<evidence type="ECO:0000256" key="1">
    <source>
        <dbReference type="SAM" id="Coils"/>
    </source>
</evidence>
<accession>A0ABQ5ENH0</accession>
<protein>
    <submittedName>
        <fullName evidence="3">Uncharacterized protein</fullName>
    </submittedName>
</protein>
<feature type="coiled-coil region" evidence="1">
    <location>
        <begin position="93"/>
        <end position="141"/>
    </location>
</feature>
<sequence>MGLTDSSRIDNSPDCRDMMANLFTPANNEFLNDGVSDAFVHADFVYAHDSCKEMKATYKECKKGVGKLKSVYDDNVSAYDQLKEDYDGSLNCEKGLSERVKELKGENKELEGLNAKQADRIKQLKEELKNSEVDTHQLRVDREKYAVECGNGEMVRRRIINEYLPTFIRRLHQSVEHKRSLGEFFSLAVGKGFIDGVSIGRKREDIQAILAATPNVDPASSAAFMGEYEKLFDKRYPYVDKVARAYMLDQYGLQNVMPDETGPTPDQGPRATPKASYA</sequence>
<feature type="region of interest" description="Disordered" evidence="2">
    <location>
        <begin position="256"/>
        <end position="278"/>
    </location>
</feature>
<keyword evidence="4" id="KW-1185">Reference proteome</keyword>
<reference evidence="3" key="1">
    <citation type="journal article" date="2022" name="Int. J. Mol. Sci.">
        <title>Draft Genome of Tanacetum Coccineum: Genomic Comparison of Closely Related Tanacetum-Family Plants.</title>
        <authorList>
            <person name="Yamashiro T."/>
            <person name="Shiraishi A."/>
            <person name="Nakayama K."/>
            <person name="Satake H."/>
        </authorList>
    </citation>
    <scope>NUCLEOTIDE SEQUENCE</scope>
</reference>
<keyword evidence="1" id="KW-0175">Coiled coil</keyword>
<evidence type="ECO:0000256" key="2">
    <source>
        <dbReference type="SAM" id="MobiDB-lite"/>
    </source>
</evidence>
<dbReference type="Proteomes" id="UP001151760">
    <property type="component" value="Unassembled WGS sequence"/>
</dbReference>
<proteinExistence type="predicted"/>
<evidence type="ECO:0000313" key="4">
    <source>
        <dbReference type="Proteomes" id="UP001151760"/>
    </source>
</evidence>
<comment type="caution">
    <text evidence="3">The sequence shown here is derived from an EMBL/GenBank/DDBJ whole genome shotgun (WGS) entry which is preliminary data.</text>
</comment>
<dbReference type="EMBL" id="BQNB010016462">
    <property type="protein sequence ID" value="GJT52077.1"/>
    <property type="molecule type" value="Genomic_DNA"/>
</dbReference>
<gene>
    <name evidence="3" type="ORF">Tco_0978234</name>
</gene>
<name>A0ABQ5ENH0_9ASTR</name>
<organism evidence="3 4">
    <name type="scientific">Tanacetum coccineum</name>
    <dbReference type="NCBI Taxonomy" id="301880"/>
    <lineage>
        <taxon>Eukaryota</taxon>
        <taxon>Viridiplantae</taxon>
        <taxon>Streptophyta</taxon>
        <taxon>Embryophyta</taxon>
        <taxon>Tracheophyta</taxon>
        <taxon>Spermatophyta</taxon>
        <taxon>Magnoliopsida</taxon>
        <taxon>eudicotyledons</taxon>
        <taxon>Gunneridae</taxon>
        <taxon>Pentapetalae</taxon>
        <taxon>asterids</taxon>
        <taxon>campanulids</taxon>
        <taxon>Asterales</taxon>
        <taxon>Asteraceae</taxon>
        <taxon>Asteroideae</taxon>
        <taxon>Anthemideae</taxon>
        <taxon>Anthemidinae</taxon>
        <taxon>Tanacetum</taxon>
    </lineage>
</organism>